<dbReference type="AlphaFoldDB" id="A0A200Q9L0"/>
<keyword evidence="2" id="KW-0472">Membrane</keyword>
<gene>
    <name evidence="3" type="ORF">BVC80_1289g41</name>
</gene>
<dbReference type="PROSITE" id="PS00018">
    <property type="entry name" value="EF_HAND_1"/>
    <property type="match status" value="1"/>
</dbReference>
<proteinExistence type="predicted"/>
<accession>A0A200Q9L0</accession>
<dbReference type="EMBL" id="MVGT01002634">
    <property type="protein sequence ID" value="OVA07124.1"/>
    <property type="molecule type" value="Genomic_DNA"/>
</dbReference>
<name>A0A200Q9L0_MACCD</name>
<dbReference type="OMA" id="DDVFKWQ"/>
<dbReference type="Proteomes" id="UP000195402">
    <property type="component" value="Unassembled WGS sequence"/>
</dbReference>
<organism evidence="3 4">
    <name type="scientific">Macleaya cordata</name>
    <name type="common">Five-seeded plume-poppy</name>
    <name type="synonym">Bocconia cordata</name>
    <dbReference type="NCBI Taxonomy" id="56857"/>
    <lineage>
        <taxon>Eukaryota</taxon>
        <taxon>Viridiplantae</taxon>
        <taxon>Streptophyta</taxon>
        <taxon>Embryophyta</taxon>
        <taxon>Tracheophyta</taxon>
        <taxon>Spermatophyta</taxon>
        <taxon>Magnoliopsida</taxon>
        <taxon>Ranunculales</taxon>
        <taxon>Papaveraceae</taxon>
        <taxon>Papaveroideae</taxon>
        <taxon>Macleaya</taxon>
    </lineage>
</organism>
<feature type="transmembrane region" description="Helical" evidence="2">
    <location>
        <begin position="12"/>
        <end position="31"/>
    </location>
</feature>
<sequence length="177" mass="20126">MSALSKLRIGLTVVFVLTLLAVLLQLCYVLWHRRLFRRQHLSGAESDITTGTDPTYTITSTPSKELLYFLCWKSQARIEPTFRSATDPQGVPEDSVDEFKLQELYGPSRLLFTIKEEKEEFESDHHQNIKSSSTDDQMNKENTFSTPCGSPPYYTPTPSPSHDEDHDGILTQIDVVN</sequence>
<dbReference type="PANTHER" id="PTHR34054">
    <property type="entry name" value="EXPRESSED PROTEIN"/>
    <property type="match status" value="1"/>
</dbReference>
<dbReference type="PANTHER" id="PTHR34054:SF4">
    <property type="entry name" value="PROTEIN, PUTATIVE-RELATED"/>
    <property type="match status" value="1"/>
</dbReference>
<evidence type="ECO:0000256" key="1">
    <source>
        <dbReference type="SAM" id="MobiDB-lite"/>
    </source>
</evidence>
<keyword evidence="2" id="KW-1133">Transmembrane helix</keyword>
<comment type="caution">
    <text evidence="3">The sequence shown here is derived from an EMBL/GenBank/DDBJ whole genome shotgun (WGS) entry which is preliminary data.</text>
</comment>
<dbReference type="OrthoDB" id="784633at2759"/>
<evidence type="ECO:0000256" key="2">
    <source>
        <dbReference type="SAM" id="Phobius"/>
    </source>
</evidence>
<keyword evidence="2" id="KW-0812">Transmembrane</keyword>
<dbReference type="InterPro" id="IPR045884">
    <property type="entry name" value="At5g59350-like"/>
</dbReference>
<reference evidence="3 4" key="1">
    <citation type="journal article" date="2017" name="Mol. Plant">
        <title>The Genome of Medicinal Plant Macleaya cordata Provides New Insights into Benzylisoquinoline Alkaloids Metabolism.</title>
        <authorList>
            <person name="Liu X."/>
            <person name="Liu Y."/>
            <person name="Huang P."/>
            <person name="Ma Y."/>
            <person name="Qing Z."/>
            <person name="Tang Q."/>
            <person name="Cao H."/>
            <person name="Cheng P."/>
            <person name="Zheng Y."/>
            <person name="Yuan Z."/>
            <person name="Zhou Y."/>
            <person name="Liu J."/>
            <person name="Tang Z."/>
            <person name="Zhuo Y."/>
            <person name="Zhang Y."/>
            <person name="Yu L."/>
            <person name="Huang J."/>
            <person name="Yang P."/>
            <person name="Peng Q."/>
            <person name="Zhang J."/>
            <person name="Jiang W."/>
            <person name="Zhang Z."/>
            <person name="Lin K."/>
            <person name="Ro D.K."/>
            <person name="Chen X."/>
            <person name="Xiong X."/>
            <person name="Shang Y."/>
            <person name="Huang S."/>
            <person name="Zeng J."/>
        </authorList>
    </citation>
    <scope>NUCLEOTIDE SEQUENCE [LARGE SCALE GENOMIC DNA]</scope>
    <source>
        <strain evidence="4">cv. BLH2017</strain>
        <tissue evidence="3">Root</tissue>
    </source>
</reference>
<feature type="compositionally biased region" description="Pro residues" evidence="1">
    <location>
        <begin position="149"/>
        <end position="159"/>
    </location>
</feature>
<evidence type="ECO:0000313" key="4">
    <source>
        <dbReference type="Proteomes" id="UP000195402"/>
    </source>
</evidence>
<evidence type="ECO:0000313" key="3">
    <source>
        <dbReference type="EMBL" id="OVA07124.1"/>
    </source>
</evidence>
<dbReference type="InterPro" id="IPR018247">
    <property type="entry name" value="EF_Hand_1_Ca_BS"/>
</dbReference>
<protein>
    <submittedName>
        <fullName evidence="3">Uncharacterized protein</fullName>
    </submittedName>
</protein>
<dbReference type="InParanoid" id="A0A200Q9L0"/>
<dbReference type="STRING" id="56857.A0A200Q9L0"/>
<keyword evidence="4" id="KW-1185">Reference proteome</keyword>
<feature type="region of interest" description="Disordered" evidence="1">
    <location>
        <begin position="122"/>
        <end position="170"/>
    </location>
</feature>
<feature type="compositionally biased region" description="Polar residues" evidence="1">
    <location>
        <begin position="129"/>
        <end position="144"/>
    </location>
</feature>